<dbReference type="Proteomes" id="UP000030321">
    <property type="component" value="Unassembled WGS sequence"/>
</dbReference>
<dbReference type="Pfam" id="PF00226">
    <property type="entry name" value="DnaJ"/>
    <property type="match status" value="1"/>
</dbReference>
<proteinExistence type="predicted"/>
<dbReference type="AlphaFoldDB" id="A0A0A1VX90"/>
<evidence type="ECO:0000259" key="2">
    <source>
        <dbReference type="PROSITE" id="PS50076"/>
    </source>
</evidence>
<name>A0A0A1VX90_MICAE</name>
<reference evidence="4" key="1">
    <citation type="journal article" date="2015" name="Genome">
        <title>Whole Genome Sequence of the Non-Microcystin-Producing Microcystis aeruginosa Strain NIES-44.</title>
        <authorList>
            <person name="Okano K."/>
            <person name="Miyata N."/>
            <person name="Ozaki Y."/>
        </authorList>
    </citation>
    <scope>NUCLEOTIDE SEQUENCE [LARGE SCALE GENOMIC DNA]</scope>
    <source>
        <strain evidence="4">NIES-44</strain>
    </source>
</reference>
<comment type="caution">
    <text evidence="3">The sequence shown here is derived from an EMBL/GenBank/DDBJ whole genome shotgun (WGS) entry which is preliminary data.</text>
</comment>
<keyword evidence="3" id="KW-0346">Stress response</keyword>
<organism evidence="3 4">
    <name type="scientific">Microcystis aeruginosa NIES-44</name>
    <dbReference type="NCBI Taxonomy" id="449439"/>
    <lineage>
        <taxon>Bacteria</taxon>
        <taxon>Bacillati</taxon>
        <taxon>Cyanobacteriota</taxon>
        <taxon>Cyanophyceae</taxon>
        <taxon>Oscillatoriophycideae</taxon>
        <taxon>Chroococcales</taxon>
        <taxon>Microcystaceae</taxon>
        <taxon>Microcystis</taxon>
    </lineage>
</organism>
<keyword evidence="1" id="KW-0812">Transmembrane</keyword>
<keyword evidence="1" id="KW-1133">Transmembrane helix</keyword>
<dbReference type="Gene3D" id="1.10.287.110">
    <property type="entry name" value="DnaJ domain"/>
    <property type="match status" value="1"/>
</dbReference>
<dbReference type="CDD" id="cd06257">
    <property type="entry name" value="DnaJ"/>
    <property type="match status" value="1"/>
</dbReference>
<feature type="domain" description="J" evidence="2">
    <location>
        <begin position="227"/>
        <end position="291"/>
    </location>
</feature>
<protein>
    <submittedName>
        <fullName evidence="3">Heat shock protein DnaJ, N-terminal</fullName>
    </submittedName>
</protein>
<feature type="transmembrane region" description="Helical" evidence="1">
    <location>
        <begin position="7"/>
        <end position="24"/>
    </location>
</feature>
<dbReference type="InterPro" id="IPR001623">
    <property type="entry name" value="DnaJ_domain"/>
</dbReference>
<accession>A0A0A1VX90</accession>
<dbReference type="PROSITE" id="PS50076">
    <property type="entry name" value="DNAJ_2"/>
    <property type="match status" value="1"/>
</dbReference>
<evidence type="ECO:0000313" key="4">
    <source>
        <dbReference type="Proteomes" id="UP000030321"/>
    </source>
</evidence>
<dbReference type="InterPro" id="IPR036869">
    <property type="entry name" value="J_dom_sf"/>
</dbReference>
<evidence type="ECO:0000313" key="3">
    <source>
        <dbReference type="EMBL" id="GAL94098.1"/>
    </source>
</evidence>
<dbReference type="EMBL" id="BBPA01000053">
    <property type="protein sequence ID" value="GAL94098.1"/>
    <property type="molecule type" value="Genomic_DNA"/>
</dbReference>
<dbReference type="SMART" id="SM00271">
    <property type="entry name" value="DnaJ"/>
    <property type="match status" value="1"/>
</dbReference>
<sequence length="301" mass="34981">MAMAEQILSLLLYLILILTAFWFISPQKTPRSHPAYHLACLLEDAPESSLNGQFCPLATPLATPIACTVPQGWRSVYRQSLAKPDVNYWQWRGMPENEQFCRELGELLQLNPARGYAKEILESLALGQDPFYHLYWDLKAIANGNFNTIGTNKLAEGRFARRDLRTHQQMRRDFRQWHLQACEQLGKERVKAVYRRCYGADWSLIAQILYPSPRSLAVMIMESANPAWWRVLGITPFSTTSRIENNYKTLLCYWHPDRNSHPNATEITAHLNRAYDCYQSFLEMSSQDNAPLWTKIRRWIP</sequence>
<gene>
    <name evidence="3" type="ORF">N44_02678</name>
</gene>
<keyword evidence="1" id="KW-0472">Membrane</keyword>
<evidence type="ECO:0000256" key="1">
    <source>
        <dbReference type="SAM" id="Phobius"/>
    </source>
</evidence>
<dbReference type="SUPFAM" id="SSF46565">
    <property type="entry name" value="Chaperone J-domain"/>
    <property type="match status" value="1"/>
</dbReference>